<feature type="binding site" evidence="9">
    <location>
        <position position="242"/>
    </location>
    <ligand>
        <name>sn-glycerol 3-phosphate</name>
        <dbReference type="ChEBI" id="CHEBI:57597"/>
    </ligand>
</feature>
<dbReference type="GO" id="GO:0019563">
    <property type="term" value="P:glycerol catabolic process"/>
    <property type="evidence" value="ECO:0007669"/>
    <property type="project" value="UniProtKB-UniRule"/>
</dbReference>
<feature type="binding site" evidence="9">
    <location>
        <position position="15"/>
    </location>
    <ligand>
        <name>ADP</name>
        <dbReference type="ChEBI" id="CHEBI:456216"/>
    </ligand>
</feature>
<dbReference type="CDD" id="cd07786">
    <property type="entry name" value="FGGY_EcGK_like"/>
    <property type="match status" value="1"/>
</dbReference>
<evidence type="ECO:0000256" key="2">
    <source>
        <dbReference type="ARBA" id="ARBA00009156"/>
    </source>
</evidence>
<evidence type="ECO:0000313" key="15">
    <source>
        <dbReference type="Proteomes" id="UP001155027"/>
    </source>
</evidence>
<reference evidence="14" key="1">
    <citation type="submission" date="2022-08" db="EMBL/GenBank/DDBJ databases">
        <title>Genomic Encyclopedia of Type Strains, Phase V (KMG-V): Genome sequencing to study the core and pangenomes of soil and plant-associated prokaryotes.</title>
        <authorList>
            <person name="Whitman W."/>
        </authorList>
    </citation>
    <scope>NUCLEOTIDE SEQUENCE</scope>
    <source>
        <strain evidence="14">0</strain>
    </source>
</reference>
<comment type="catalytic activity">
    <reaction evidence="8 9">
        <text>glycerol + ATP = sn-glycerol 3-phosphate + ADP + H(+)</text>
        <dbReference type="Rhea" id="RHEA:21644"/>
        <dbReference type="ChEBI" id="CHEBI:15378"/>
        <dbReference type="ChEBI" id="CHEBI:17754"/>
        <dbReference type="ChEBI" id="CHEBI:30616"/>
        <dbReference type="ChEBI" id="CHEBI:57597"/>
        <dbReference type="ChEBI" id="CHEBI:456216"/>
        <dbReference type="EC" id="2.7.1.30"/>
    </reaction>
</comment>
<evidence type="ECO:0000313" key="14">
    <source>
        <dbReference type="EMBL" id="MCS3676775.1"/>
    </source>
</evidence>
<gene>
    <name evidence="9" type="primary">glpK</name>
    <name evidence="14" type="ORF">GGP71_000682</name>
</gene>
<dbReference type="FunFam" id="3.30.420.40:FF:000008">
    <property type="entry name" value="Glycerol kinase"/>
    <property type="match status" value="1"/>
</dbReference>
<dbReference type="Gene3D" id="3.30.420.40">
    <property type="match status" value="2"/>
</dbReference>
<proteinExistence type="inferred from homology"/>
<feature type="binding site" evidence="9">
    <location>
        <position position="82"/>
    </location>
    <ligand>
        <name>sn-glycerol 3-phosphate</name>
        <dbReference type="ChEBI" id="CHEBI:57597"/>
    </ligand>
</feature>
<evidence type="ECO:0000256" key="9">
    <source>
        <dbReference type="HAMAP-Rule" id="MF_00186"/>
    </source>
</evidence>
<feature type="binding site" evidence="9">
    <location>
        <position position="82"/>
    </location>
    <ligand>
        <name>glycerol</name>
        <dbReference type="ChEBI" id="CHEBI:17754"/>
    </ligand>
</feature>
<dbReference type="PIRSF" id="PIRSF000538">
    <property type="entry name" value="GlpK"/>
    <property type="match status" value="1"/>
</dbReference>
<keyword evidence="3 9" id="KW-0808">Transferase</keyword>
<dbReference type="RefSeq" id="WP_259079477.1">
    <property type="nucleotide sequence ID" value="NZ_JANUAU010000002.1"/>
</dbReference>
<organism evidence="14 15">
    <name type="scientific">Salinibacter ruber</name>
    <dbReference type="NCBI Taxonomy" id="146919"/>
    <lineage>
        <taxon>Bacteria</taxon>
        <taxon>Pseudomonadati</taxon>
        <taxon>Rhodothermota</taxon>
        <taxon>Rhodothermia</taxon>
        <taxon>Rhodothermales</taxon>
        <taxon>Salinibacteraceae</taxon>
        <taxon>Salinibacter</taxon>
    </lineage>
</organism>
<dbReference type="AlphaFoldDB" id="A0A9X2PTZ9"/>
<protein>
    <recommendedName>
        <fullName evidence="9">Glycerol kinase</fullName>
        <ecNumber evidence="9">2.7.1.30</ecNumber>
    </recommendedName>
    <alternativeName>
        <fullName evidence="9">ATP:glycerol 3-phosphotransferase</fullName>
    </alternativeName>
    <alternativeName>
        <fullName evidence="9">Glycerokinase</fullName>
        <shortName evidence="9">GK</shortName>
    </alternativeName>
</protein>
<feature type="binding site" evidence="9">
    <location>
        <position position="243"/>
    </location>
    <ligand>
        <name>glycerol</name>
        <dbReference type="ChEBI" id="CHEBI:17754"/>
    </ligand>
</feature>
<dbReference type="GO" id="GO:0004370">
    <property type="term" value="F:glycerol kinase activity"/>
    <property type="evidence" value="ECO:0007669"/>
    <property type="project" value="UniProtKB-UniRule"/>
</dbReference>
<evidence type="ECO:0000256" key="6">
    <source>
        <dbReference type="ARBA" id="ARBA00022798"/>
    </source>
</evidence>
<keyword evidence="6 9" id="KW-0319">Glycerol metabolism</keyword>
<feature type="binding site" evidence="9">
    <location>
        <position position="264"/>
    </location>
    <ligand>
        <name>ADP</name>
        <dbReference type="ChEBI" id="CHEBI:456216"/>
    </ligand>
</feature>
<feature type="binding site" evidence="9">
    <location>
        <position position="408"/>
    </location>
    <ligand>
        <name>ATP</name>
        <dbReference type="ChEBI" id="CHEBI:30616"/>
    </ligand>
</feature>
<keyword evidence="5 9" id="KW-0418">Kinase</keyword>
<feature type="domain" description="Carbohydrate kinase FGGY N-terminal" evidence="12">
    <location>
        <begin position="3"/>
        <end position="249"/>
    </location>
</feature>
<comment type="function">
    <text evidence="9">Key enzyme in the regulation of glycerol uptake and metabolism. Catalyzes the phosphorylation of glycerol to yield sn-glycerol 3-phosphate.</text>
</comment>
<feature type="region of interest" description="Disordered" evidence="11">
    <location>
        <begin position="489"/>
        <end position="526"/>
    </location>
</feature>
<dbReference type="InterPro" id="IPR018485">
    <property type="entry name" value="FGGY_C"/>
</dbReference>
<dbReference type="EC" id="2.7.1.30" evidence="9"/>
<dbReference type="EMBL" id="JANUAU010000002">
    <property type="protein sequence ID" value="MCS3676775.1"/>
    <property type="molecule type" value="Genomic_DNA"/>
</dbReference>
<comment type="similarity">
    <text evidence="2 9 10">Belongs to the FGGY kinase family.</text>
</comment>
<feature type="binding site" evidence="9">
    <location>
        <position position="11"/>
    </location>
    <ligand>
        <name>ATP</name>
        <dbReference type="ChEBI" id="CHEBI:30616"/>
    </ligand>
</feature>
<feature type="binding site" evidence="9">
    <location>
        <position position="408"/>
    </location>
    <ligand>
        <name>ADP</name>
        <dbReference type="ChEBI" id="CHEBI:456216"/>
    </ligand>
</feature>
<sequence>MQYILALDQGTTSSRSILFDTQGQVQAVAQKEFEQHYPQPGWVEHDANEIWSTQMGTASEAMSRANVEAEDLAAIGITNQRETTVVWDRATGTPIHNAIVWQDRRTSGLCDRLKDRGHLDLIQEKTGLIIDAYFSGTKIKWLLDNVDGARERAENGELAFGTVDSWLVWRMTNGKRHVTDATNASRTLLYNIHEGAWDPELLDILNIPPSMLPDVRDSSEVYGTTQGGPFDEEVPIAGIAGDQQAALFGQMCTTPGLGKNTYGTGAFLLQNTGETAVTSEHNLLTTIAYQIDGTTYYALEGSIFVAGAVVQWLRDELKMIREAAEVERLARTVDDNGGVYFVPAFTGLGAPYWDQYARGTISGLTRGANRGHLARAAIESMAYQVADVIDAMEADSGIETTELGADGGAAANDLLLQFQSDILDIPVVRPKILETTALGAAYLAGLAVGYWDSQSEIQDQWELDEMFTPSMPQDRVETLRTGWSKALDRARAWESPDSSEAAPQAADVSTNATSTAPAGEESPAAS</sequence>
<dbReference type="InterPro" id="IPR018483">
    <property type="entry name" value="Carb_kinase_FGGY_CS"/>
</dbReference>
<feature type="binding site" evidence="9">
    <location>
        <position position="11"/>
    </location>
    <ligand>
        <name>ADP</name>
        <dbReference type="ChEBI" id="CHEBI:456216"/>
    </ligand>
</feature>
<comment type="activity regulation">
    <text evidence="9">Inhibited by fructose 1,6-bisphosphate (FBP).</text>
</comment>
<dbReference type="NCBIfam" id="TIGR01311">
    <property type="entry name" value="glycerol_kin"/>
    <property type="match status" value="1"/>
</dbReference>
<feature type="binding site" evidence="9">
    <location>
        <position position="13"/>
    </location>
    <ligand>
        <name>ATP</name>
        <dbReference type="ChEBI" id="CHEBI:30616"/>
    </ligand>
</feature>
<feature type="binding site" evidence="9">
    <location>
        <position position="311"/>
    </location>
    <ligand>
        <name>ATP</name>
        <dbReference type="ChEBI" id="CHEBI:30616"/>
    </ligand>
</feature>
<evidence type="ECO:0000256" key="10">
    <source>
        <dbReference type="RuleBase" id="RU003733"/>
    </source>
</evidence>
<dbReference type="Pfam" id="PF00370">
    <property type="entry name" value="FGGY_N"/>
    <property type="match status" value="1"/>
</dbReference>
<keyword evidence="4 9" id="KW-0547">Nucleotide-binding</keyword>
<dbReference type="InterPro" id="IPR005999">
    <property type="entry name" value="Glycerol_kin"/>
</dbReference>
<dbReference type="InterPro" id="IPR043129">
    <property type="entry name" value="ATPase_NBD"/>
</dbReference>
<feature type="binding site" evidence="9">
    <location>
        <position position="242"/>
    </location>
    <ligand>
        <name>glycerol</name>
        <dbReference type="ChEBI" id="CHEBI:17754"/>
    </ligand>
</feature>
<feature type="binding site" evidence="9">
    <location>
        <position position="133"/>
    </location>
    <ligand>
        <name>sn-glycerol 3-phosphate</name>
        <dbReference type="ChEBI" id="CHEBI:57597"/>
    </ligand>
</feature>
<feature type="binding site" evidence="9">
    <location>
        <position position="133"/>
    </location>
    <ligand>
        <name>glycerol</name>
        <dbReference type="ChEBI" id="CHEBI:17754"/>
    </ligand>
</feature>
<feature type="binding site" evidence="9">
    <location>
        <position position="12"/>
    </location>
    <ligand>
        <name>ATP</name>
        <dbReference type="ChEBI" id="CHEBI:30616"/>
    </ligand>
</feature>
<accession>A0A9X2PTZ9</accession>
<evidence type="ECO:0000256" key="11">
    <source>
        <dbReference type="SAM" id="MobiDB-lite"/>
    </source>
</evidence>
<evidence type="ECO:0000256" key="5">
    <source>
        <dbReference type="ARBA" id="ARBA00022777"/>
    </source>
</evidence>
<dbReference type="Proteomes" id="UP001155027">
    <property type="component" value="Unassembled WGS sequence"/>
</dbReference>
<evidence type="ECO:0000256" key="8">
    <source>
        <dbReference type="ARBA" id="ARBA00052101"/>
    </source>
</evidence>
<feature type="binding site" evidence="9">
    <location>
        <position position="11"/>
    </location>
    <ligand>
        <name>sn-glycerol 3-phosphate</name>
        <dbReference type="ChEBI" id="CHEBI:57597"/>
    </ligand>
</feature>
<evidence type="ECO:0000256" key="1">
    <source>
        <dbReference type="ARBA" id="ARBA00005190"/>
    </source>
</evidence>
<evidence type="ECO:0000256" key="7">
    <source>
        <dbReference type="ARBA" id="ARBA00022840"/>
    </source>
</evidence>
<dbReference type="InterPro" id="IPR000577">
    <property type="entry name" value="Carb_kinase_FGGY"/>
</dbReference>
<feature type="binding site" evidence="9">
    <location>
        <position position="81"/>
    </location>
    <ligand>
        <name>sn-glycerol 3-phosphate</name>
        <dbReference type="ChEBI" id="CHEBI:57597"/>
    </ligand>
</feature>
<dbReference type="PROSITE" id="PS00933">
    <property type="entry name" value="FGGY_KINASES_1"/>
    <property type="match status" value="1"/>
</dbReference>
<feature type="binding site" evidence="9">
    <location>
        <position position="81"/>
    </location>
    <ligand>
        <name>glycerol</name>
        <dbReference type="ChEBI" id="CHEBI:17754"/>
    </ligand>
</feature>
<feature type="binding site" evidence="9">
    <location>
        <position position="307"/>
    </location>
    <ligand>
        <name>ATP</name>
        <dbReference type="ChEBI" id="CHEBI:30616"/>
    </ligand>
</feature>
<evidence type="ECO:0000256" key="3">
    <source>
        <dbReference type="ARBA" id="ARBA00022679"/>
    </source>
</evidence>
<name>A0A9X2PTZ9_9BACT</name>
<feature type="domain" description="Carbohydrate kinase FGGY C-terminal" evidence="13">
    <location>
        <begin position="259"/>
        <end position="447"/>
    </location>
</feature>
<dbReference type="FunFam" id="3.30.420.40:FF:000007">
    <property type="entry name" value="Glycerol kinase"/>
    <property type="match status" value="1"/>
</dbReference>
<evidence type="ECO:0000256" key="4">
    <source>
        <dbReference type="ARBA" id="ARBA00022741"/>
    </source>
</evidence>
<dbReference type="GO" id="GO:0005524">
    <property type="term" value="F:ATP binding"/>
    <property type="evidence" value="ECO:0007669"/>
    <property type="project" value="UniProtKB-UniRule"/>
</dbReference>
<evidence type="ECO:0000259" key="13">
    <source>
        <dbReference type="Pfam" id="PF02782"/>
    </source>
</evidence>
<dbReference type="NCBIfam" id="NF000756">
    <property type="entry name" value="PRK00047.1"/>
    <property type="match status" value="1"/>
</dbReference>
<dbReference type="SUPFAM" id="SSF53067">
    <property type="entry name" value="Actin-like ATPase domain"/>
    <property type="match status" value="2"/>
</dbReference>
<dbReference type="PROSITE" id="PS00445">
    <property type="entry name" value="FGGY_KINASES_2"/>
    <property type="match status" value="1"/>
</dbReference>
<feature type="binding site" evidence="9">
    <location>
        <position position="412"/>
    </location>
    <ligand>
        <name>ADP</name>
        <dbReference type="ChEBI" id="CHEBI:456216"/>
    </ligand>
</feature>
<evidence type="ECO:0000259" key="12">
    <source>
        <dbReference type="Pfam" id="PF00370"/>
    </source>
</evidence>
<dbReference type="HAMAP" id="MF_00186">
    <property type="entry name" value="Glycerol_kin"/>
    <property type="match status" value="1"/>
</dbReference>
<keyword evidence="7 9" id="KW-0067">ATP-binding</keyword>
<feature type="compositionally biased region" description="Polar residues" evidence="11">
    <location>
        <begin position="507"/>
        <end position="516"/>
    </location>
</feature>
<dbReference type="GO" id="GO:0005829">
    <property type="term" value="C:cytosol"/>
    <property type="evidence" value="ECO:0007669"/>
    <property type="project" value="TreeGrafter"/>
</dbReference>
<dbReference type="PANTHER" id="PTHR10196">
    <property type="entry name" value="SUGAR KINASE"/>
    <property type="match status" value="1"/>
</dbReference>
<dbReference type="Pfam" id="PF02782">
    <property type="entry name" value="FGGY_C"/>
    <property type="match status" value="1"/>
</dbReference>
<dbReference type="PANTHER" id="PTHR10196:SF69">
    <property type="entry name" value="GLYCEROL KINASE"/>
    <property type="match status" value="1"/>
</dbReference>
<dbReference type="InterPro" id="IPR018484">
    <property type="entry name" value="FGGY_N"/>
</dbReference>
<feature type="binding site" evidence="9">
    <location>
        <position position="307"/>
    </location>
    <ligand>
        <name>ADP</name>
        <dbReference type="ChEBI" id="CHEBI:456216"/>
    </ligand>
</feature>
<feature type="binding site" evidence="9">
    <location>
        <position position="264"/>
    </location>
    <ligand>
        <name>ATP</name>
        <dbReference type="ChEBI" id="CHEBI:30616"/>
    </ligand>
</feature>
<comment type="pathway">
    <text evidence="1 9">Polyol metabolism; glycerol degradation via glycerol kinase pathway; sn-glycerol 3-phosphate from glycerol: step 1/1.</text>
</comment>
<dbReference type="GO" id="GO:0006072">
    <property type="term" value="P:glycerol-3-phosphate metabolic process"/>
    <property type="evidence" value="ECO:0007669"/>
    <property type="project" value="InterPro"/>
</dbReference>
<comment type="caution">
    <text evidence="14">The sequence shown here is derived from an EMBL/GenBank/DDBJ whole genome shotgun (WGS) entry which is preliminary data.</text>
</comment>